<evidence type="ECO:0000256" key="2">
    <source>
        <dbReference type="ARBA" id="ARBA00006434"/>
    </source>
</evidence>
<evidence type="ECO:0000256" key="4">
    <source>
        <dbReference type="ARBA" id="ARBA00022475"/>
    </source>
</evidence>
<keyword evidence="5 14" id="KW-0812">Transmembrane</keyword>
<comment type="subcellular location">
    <subcellularLocation>
        <location evidence="1">Cell membrane</location>
        <topology evidence="1">Multi-pass membrane protein</topology>
    </subcellularLocation>
</comment>
<feature type="transmembrane region" description="Helical" evidence="14">
    <location>
        <begin position="45"/>
        <end position="70"/>
    </location>
</feature>
<keyword evidence="3" id="KW-0813">Transport</keyword>
<accession>A0ABU9GFW8</accession>
<name>A0ABU9GFW8_COBMA</name>
<feature type="transmembrane region" description="Helical" evidence="14">
    <location>
        <begin position="319"/>
        <end position="338"/>
    </location>
</feature>
<feature type="transmembrane region" description="Helical" evidence="14">
    <location>
        <begin position="238"/>
        <end position="255"/>
    </location>
</feature>
<evidence type="ECO:0000256" key="12">
    <source>
        <dbReference type="ARBA" id="ARBA00033708"/>
    </source>
</evidence>
<sequence>MNNTVTIAVLVAFISVFILISLFAKRSANNTQSTTSEDFVIGGRGMGTLVLVLSMGATYFSTWTLLGAFGSYYREGIWFVGFAVWTIFHGIFIWMFGTRIWLAGKRFGFITPGQMVERYYRSKRLKIAVAVTGITALVPVMLIQVIGGAKALDALSGGAIPYVVGVTVTSIMVGVIVLWAGFKGTAWTDSFMGIFFASILIFTAIYVMNLAGGSQMFAAVAEIQPELLVNSGKPLKMLELWLGLGFGAWVLPHMWQKFYSASSAEVLGKVAMATPFWNSWMMAIIPLLVGLAAVIPGVAPGLDASSSDTILPLIFNEHLPLLGAFVVAGILAAAISTINSQLLSSASIVAEDIVNSFTKEPLSSQRITLITRVVVASLTVLVFLLAMLPSGAGYLVPIASLGFGLGLQLVPSALGMLHFRRITEAGAFAGLLSGTAVMAILAILQLDIVIGPSISGFIVNLVVMMVVSRLSAPVCERSQHEFHDMFDEYMRDNCDTPVPSNTQPSR</sequence>
<gene>
    <name evidence="15" type="ORF">V6243_11070</name>
</gene>
<dbReference type="InterPro" id="IPR038377">
    <property type="entry name" value="Na/Glc_symporter_sf"/>
</dbReference>
<feature type="transmembrane region" description="Helical" evidence="14">
    <location>
        <begin position="369"/>
        <end position="388"/>
    </location>
</feature>
<organism evidence="15 16">
    <name type="scientific">Cobetia marina</name>
    <name type="common">Deleya marina</name>
    <dbReference type="NCBI Taxonomy" id="28258"/>
    <lineage>
        <taxon>Bacteria</taxon>
        <taxon>Pseudomonadati</taxon>
        <taxon>Pseudomonadota</taxon>
        <taxon>Gammaproteobacteria</taxon>
        <taxon>Oceanospirillales</taxon>
        <taxon>Halomonadaceae</taxon>
        <taxon>Cobetia</taxon>
    </lineage>
</organism>
<evidence type="ECO:0000256" key="5">
    <source>
        <dbReference type="ARBA" id="ARBA00022692"/>
    </source>
</evidence>
<feature type="transmembrane region" description="Helical" evidence="14">
    <location>
        <begin position="159"/>
        <end position="182"/>
    </location>
</feature>
<evidence type="ECO:0000313" key="16">
    <source>
        <dbReference type="Proteomes" id="UP001378242"/>
    </source>
</evidence>
<feature type="transmembrane region" description="Helical" evidence="14">
    <location>
        <begin position="6"/>
        <end position="24"/>
    </location>
</feature>
<keyword evidence="8" id="KW-0915">Sodium</keyword>
<dbReference type="Pfam" id="PF00474">
    <property type="entry name" value="SSF"/>
    <property type="match status" value="1"/>
</dbReference>
<evidence type="ECO:0000256" key="3">
    <source>
        <dbReference type="ARBA" id="ARBA00022448"/>
    </source>
</evidence>
<feature type="transmembrane region" description="Helical" evidence="14">
    <location>
        <begin position="450"/>
        <end position="470"/>
    </location>
</feature>
<evidence type="ECO:0000256" key="1">
    <source>
        <dbReference type="ARBA" id="ARBA00004651"/>
    </source>
</evidence>
<dbReference type="Gene3D" id="1.20.1730.10">
    <property type="entry name" value="Sodium/glucose cotransporter"/>
    <property type="match status" value="1"/>
</dbReference>
<keyword evidence="6" id="KW-0769">Symport</keyword>
<evidence type="ECO:0000256" key="13">
    <source>
        <dbReference type="RuleBase" id="RU362091"/>
    </source>
</evidence>
<evidence type="ECO:0000256" key="10">
    <source>
        <dbReference type="ARBA" id="ARBA00023136"/>
    </source>
</evidence>
<evidence type="ECO:0000256" key="11">
    <source>
        <dbReference type="ARBA" id="ARBA00023201"/>
    </source>
</evidence>
<keyword evidence="9" id="KW-0406">Ion transport</keyword>
<evidence type="ECO:0000256" key="8">
    <source>
        <dbReference type="ARBA" id="ARBA00023053"/>
    </source>
</evidence>
<evidence type="ECO:0000256" key="14">
    <source>
        <dbReference type="SAM" id="Phobius"/>
    </source>
</evidence>
<evidence type="ECO:0000256" key="7">
    <source>
        <dbReference type="ARBA" id="ARBA00022989"/>
    </source>
</evidence>
<comment type="caution">
    <text evidence="15">The sequence shown here is derived from an EMBL/GenBank/DDBJ whole genome shotgun (WGS) entry which is preliminary data.</text>
</comment>
<evidence type="ECO:0000313" key="15">
    <source>
        <dbReference type="EMBL" id="MEL0617374.1"/>
    </source>
</evidence>
<evidence type="ECO:0000256" key="9">
    <source>
        <dbReference type="ARBA" id="ARBA00023065"/>
    </source>
</evidence>
<keyword evidence="10 14" id="KW-0472">Membrane</keyword>
<feature type="transmembrane region" description="Helical" evidence="14">
    <location>
        <begin position="276"/>
        <end position="299"/>
    </location>
</feature>
<feature type="transmembrane region" description="Helical" evidence="14">
    <location>
        <begin position="76"/>
        <end position="96"/>
    </location>
</feature>
<dbReference type="InterPro" id="IPR001734">
    <property type="entry name" value="Na/solute_symporter"/>
</dbReference>
<dbReference type="InterPro" id="IPR050277">
    <property type="entry name" value="Sodium:Solute_Symporter"/>
</dbReference>
<dbReference type="PROSITE" id="PS50283">
    <property type="entry name" value="NA_SOLUT_SYMP_3"/>
    <property type="match status" value="1"/>
</dbReference>
<proteinExistence type="inferred from homology"/>
<feature type="transmembrane region" description="Helical" evidence="14">
    <location>
        <begin position="394"/>
        <end position="414"/>
    </location>
</feature>
<dbReference type="PANTHER" id="PTHR48086">
    <property type="entry name" value="SODIUM/PROLINE SYMPORTER-RELATED"/>
    <property type="match status" value="1"/>
</dbReference>
<comment type="similarity">
    <text evidence="2 13">Belongs to the sodium:solute symporter (SSF) (TC 2.A.21) family.</text>
</comment>
<keyword evidence="7 14" id="KW-1133">Transmembrane helix</keyword>
<evidence type="ECO:0000256" key="6">
    <source>
        <dbReference type="ARBA" id="ARBA00022847"/>
    </source>
</evidence>
<feature type="transmembrane region" description="Helical" evidence="14">
    <location>
        <begin position="194"/>
        <end position="218"/>
    </location>
</feature>
<dbReference type="CDD" id="cd10322">
    <property type="entry name" value="SLC5sbd"/>
    <property type="match status" value="1"/>
</dbReference>
<dbReference type="RefSeq" id="WP_341542494.1">
    <property type="nucleotide sequence ID" value="NZ_JBAKAP010000011.1"/>
</dbReference>
<comment type="catalytic activity">
    <reaction evidence="12">
        <text>L-proline(in) + Na(+)(in) = L-proline(out) + Na(+)(out)</text>
        <dbReference type="Rhea" id="RHEA:28967"/>
        <dbReference type="ChEBI" id="CHEBI:29101"/>
        <dbReference type="ChEBI" id="CHEBI:60039"/>
    </reaction>
</comment>
<feature type="transmembrane region" description="Helical" evidence="14">
    <location>
        <begin position="127"/>
        <end position="147"/>
    </location>
</feature>
<keyword evidence="4" id="KW-1003">Cell membrane</keyword>
<keyword evidence="16" id="KW-1185">Reference proteome</keyword>
<feature type="transmembrane region" description="Helical" evidence="14">
    <location>
        <begin position="426"/>
        <end position="444"/>
    </location>
</feature>
<dbReference type="PANTHER" id="PTHR48086:SF3">
    <property type="entry name" value="SODIUM_PROLINE SYMPORTER"/>
    <property type="match status" value="1"/>
</dbReference>
<reference evidence="15 16" key="1">
    <citation type="submission" date="2024-02" db="EMBL/GenBank/DDBJ databases">
        <title>Bacteria isolated from the canopy kelp, Nereocystis luetkeana.</title>
        <authorList>
            <person name="Pfister C.A."/>
            <person name="Younker I.T."/>
            <person name="Light S.H."/>
        </authorList>
    </citation>
    <scope>NUCLEOTIDE SEQUENCE [LARGE SCALE GENOMIC DNA]</scope>
    <source>
        <strain evidence="15 16">TI.5.07</strain>
    </source>
</reference>
<dbReference type="Proteomes" id="UP001378242">
    <property type="component" value="Unassembled WGS sequence"/>
</dbReference>
<protein>
    <submittedName>
        <fullName evidence="15">Sodium:solute symporter family protein</fullName>
    </submittedName>
</protein>
<dbReference type="EMBL" id="JBAKAP010000011">
    <property type="protein sequence ID" value="MEL0617374.1"/>
    <property type="molecule type" value="Genomic_DNA"/>
</dbReference>
<keyword evidence="11" id="KW-0739">Sodium transport</keyword>